<dbReference type="PANTHER" id="PTHR30532">
    <property type="entry name" value="IRON III DICITRATE-BINDING PERIPLASMIC PROTEIN"/>
    <property type="match status" value="1"/>
</dbReference>
<dbReference type="EMBL" id="JAPWIE010000005">
    <property type="protein sequence ID" value="MCZ4552123.1"/>
    <property type="molecule type" value="Genomic_DNA"/>
</dbReference>
<reference evidence="6" key="1">
    <citation type="submission" date="2022-12" db="EMBL/GenBank/DDBJ databases">
        <authorList>
            <person name="Krivoruchko A.V."/>
            <person name="Elkin A."/>
        </authorList>
    </citation>
    <scope>NUCLEOTIDE SEQUENCE</scope>
    <source>
        <strain evidence="6">IEGM 1388</strain>
    </source>
</reference>
<dbReference type="RefSeq" id="WP_301572898.1">
    <property type="nucleotide sequence ID" value="NZ_JAPWIE010000005.1"/>
</dbReference>
<dbReference type="Proteomes" id="UP001067235">
    <property type="component" value="Unassembled WGS sequence"/>
</dbReference>
<accession>A0ABT4MYR6</accession>
<dbReference type="PANTHER" id="PTHR30532:SF24">
    <property type="entry name" value="FERRIC ENTEROBACTIN-BINDING PERIPLASMIC PROTEIN FEPB"/>
    <property type="match status" value="1"/>
</dbReference>
<evidence type="ECO:0000259" key="5">
    <source>
        <dbReference type="PROSITE" id="PS50983"/>
    </source>
</evidence>
<keyword evidence="4" id="KW-0732">Signal</keyword>
<keyword evidence="3" id="KW-0813">Transport</keyword>
<comment type="similarity">
    <text evidence="2">Belongs to the bacterial solute-binding protein 8 family.</text>
</comment>
<evidence type="ECO:0000256" key="1">
    <source>
        <dbReference type="ARBA" id="ARBA00004196"/>
    </source>
</evidence>
<dbReference type="Gene3D" id="3.40.50.1980">
    <property type="entry name" value="Nitrogenase molybdenum iron protein domain"/>
    <property type="match status" value="2"/>
</dbReference>
<gene>
    <name evidence="6" type="ORF">O4213_19175</name>
</gene>
<dbReference type="PROSITE" id="PS50983">
    <property type="entry name" value="FE_B12_PBP"/>
    <property type="match status" value="1"/>
</dbReference>
<comment type="caution">
    <text evidence="6">The sequence shown here is derived from an EMBL/GenBank/DDBJ whole genome shotgun (WGS) entry which is preliminary data.</text>
</comment>
<protein>
    <submittedName>
        <fullName evidence="6">ABC transporter substrate-binding protein</fullName>
    </submittedName>
</protein>
<comment type="subcellular location">
    <subcellularLocation>
        <location evidence="1">Cell envelope</location>
    </subcellularLocation>
</comment>
<proteinExistence type="inferred from homology"/>
<evidence type="ECO:0000256" key="2">
    <source>
        <dbReference type="ARBA" id="ARBA00008814"/>
    </source>
</evidence>
<name>A0ABT4MYR6_GORRU</name>
<dbReference type="InterPro" id="IPR051313">
    <property type="entry name" value="Bact_iron-sidero_bind"/>
</dbReference>
<sequence length="326" mass="34821">MEKFSRRFGTAGTALVAMALVVAGCSSPDDDKSDSSGFESITIEHEFGSTTIDSEPKVVVTMLGSWTDALVALDVPIKAEYVTEGYSGENNKFEWTPAHESEVIPYLGAESISVPQLAAIEPDIILAGYLGSEDEYKRLRQVAPVIPVMQKDAVMDSWQDVTLTAGKIFGKQDQAQSLVDDAEQQLTDFKAAHPNAQGKTFSFGQLNAEGQIGLIADENDPTTKLMTSMGFVLDPKIKEVAEGQSRVLVSAERTDLLDSDLLVLWPLAGDPAAFDALPGWANRTAVKSGATVFVNNNNASALSNPTVLSVPFALDLIAPAAEKIPA</sequence>
<dbReference type="Pfam" id="PF01497">
    <property type="entry name" value="Peripla_BP_2"/>
    <property type="match status" value="1"/>
</dbReference>
<evidence type="ECO:0000313" key="7">
    <source>
        <dbReference type="Proteomes" id="UP001067235"/>
    </source>
</evidence>
<feature type="domain" description="Fe/B12 periplasmic-binding" evidence="5">
    <location>
        <begin position="58"/>
        <end position="325"/>
    </location>
</feature>
<evidence type="ECO:0000313" key="6">
    <source>
        <dbReference type="EMBL" id="MCZ4552123.1"/>
    </source>
</evidence>
<evidence type="ECO:0000256" key="4">
    <source>
        <dbReference type="ARBA" id="ARBA00022729"/>
    </source>
</evidence>
<dbReference type="PROSITE" id="PS51257">
    <property type="entry name" value="PROKAR_LIPOPROTEIN"/>
    <property type="match status" value="1"/>
</dbReference>
<dbReference type="SUPFAM" id="SSF53807">
    <property type="entry name" value="Helical backbone' metal receptor"/>
    <property type="match status" value="1"/>
</dbReference>
<dbReference type="InterPro" id="IPR002491">
    <property type="entry name" value="ABC_transptr_periplasmic_BD"/>
</dbReference>
<organism evidence="6 7">
    <name type="scientific">Gordonia rubripertincta</name>
    <name type="common">Rhodococcus corallinus</name>
    <dbReference type="NCBI Taxonomy" id="36822"/>
    <lineage>
        <taxon>Bacteria</taxon>
        <taxon>Bacillati</taxon>
        <taxon>Actinomycetota</taxon>
        <taxon>Actinomycetes</taxon>
        <taxon>Mycobacteriales</taxon>
        <taxon>Gordoniaceae</taxon>
        <taxon>Gordonia</taxon>
    </lineage>
</organism>
<evidence type="ECO:0000256" key="3">
    <source>
        <dbReference type="ARBA" id="ARBA00022448"/>
    </source>
</evidence>
<keyword evidence="7" id="KW-1185">Reference proteome</keyword>